<protein>
    <submittedName>
        <fullName evidence="2">Uncharacterized protein</fullName>
    </submittedName>
</protein>
<evidence type="ECO:0000256" key="1">
    <source>
        <dbReference type="SAM" id="Phobius"/>
    </source>
</evidence>
<reference evidence="2 3" key="1">
    <citation type="submission" date="2023-12" db="EMBL/GenBank/DDBJ databases">
        <title>A high-quality genome assembly for Dillenia turbinata (Dilleniales).</title>
        <authorList>
            <person name="Chanderbali A."/>
        </authorList>
    </citation>
    <scope>NUCLEOTIDE SEQUENCE [LARGE SCALE GENOMIC DNA]</scope>
    <source>
        <strain evidence="2">LSX21</strain>
        <tissue evidence="2">Leaf</tissue>
    </source>
</reference>
<comment type="caution">
    <text evidence="2">The sequence shown here is derived from an EMBL/GenBank/DDBJ whole genome shotgun (WGS) entry which is preliminary data.</text>
</comment>
<keyword evidence="1" id="KW-1133">Transmembrane helix</keyword>
<dbReference type="AlphaFoldDB" id="A0AAN8URT8"/>
<keyword evidence="3" id="KW-1185">Reference proteome</keyword>
<accession>A0AAN8URT8</accession>
<evidence type="ECO:0000313" key="2">
    <source>
        <dbReference type="EMBL" id="KAK6920555.1"/>
    </source>
</evidence>
<dbReference type="Proteomes" id="UP001370490">
    <property type="component" value="Unassembled WGS sequence"/>
</dbReference>
<name>A0AAN8URT8_9MAGN</name>
<gene>
    <name evidence="2" type="ORF">RJ641_014233</name>
</gene>
<keyword evidence="1" id="KW-0812">Transmembrane</keyword>
<sequence length="375" mass="42735">MARHIGEHRSTSFEEQVDILSKRYCPELLPVREAMDSRPVLLIVVFCGRLAIYLWMYSQLLICNFKGKTRIALTGSTPLYPIQNPLMIRKQQTELSNSIWDGRKKERMLISNHTTVFSKLQQEQWIILTMQAASPQITVYQASLVDGQLILFLYPCHDVVLIDDQGFKTKGWIQYAFYWVEWKALPIKVNLLMVTCDIGKQLYGLPQVDQIPTSFCQDGQHIGCAFAALLVAFCIANVPGYQNRASLYRGKGSKLVEYHGAIETLIQIWQLVVTSLLLRLGYSSMFVMPYNNKKPELEGQFDYLDGNFMALGRAALSSQAPGCCCRRRKGYLPDFLQDFGDILLGVALMSQHCSTSMIGISRSHKQYGYRDERIL</sequence>
<dbReference type="EMBL" id="JBAMMX010000020">
    <property type="protein sequence ID" value="KAK6920555.1"/>
    <property type="molecule type" value="Genomic_DNA"/>
</dbReference>
<keyword evidence="1" id="KW-0472">Membrane</keyword>
<evidence type="ECO:0000313" key="3">
    <source>
        <dbReference type="Proteomes" id="UP001370490"/>
    </source>
</evidence>
<proteinExistence type="predicted"/>
<feature type="transmembrane region" description="Helical" evidence="1">
    <location>
        <begin position="40"/>
        <end position="58"/>
    </location>
</feature>
<organism evidence="2 3">
    <name type="scientific">Dillenia turbinata</name>
    <dbReference type="NCBI Taxonomy" id="194707"/>
    <lineage>
        <taxon>Eukaryota</taxon>
        <taxon>Viridiplantae</taxon>
        <taxon>Streptophyta</taxon>
        <taxon>Embryophyta</taxon>
        <taxon>Tracheophyta</taxon>
        <taxon>Spermatophyta</taxon>
        <taxon>Magnoliopsida</taxon>
        <taxon>eudicotyledons</taxon>
        <taxon>Gunneridae</taxon>
        <taxon>Pentapetalae</taxon>
        <taxon>Dilleniales</taxon>
        <taxon>Dilleniaceae</taxon>
        <taxon>Dillenia</taxon>
    </lineage>
</organism>